<dbReference type="Gene3D" id="3.10.450.490">
    <property type="match status" value="1"/>
</dbReference>
<accession>A0A9E8MT62</accession>
<proteinExistence type="predicted"/>
<dbReference type="AlphaFoldDB" id="A0A9E8MT62"/>
<dbReference type="KEGG" id="lnu:N7U66_12495"/>
<evidence type="ECO:0000256" key="1">
    <source>
        <dbReference type="ARBA" id="ARBA00022670"/>
    </source>
</evidence>
<keyword evidence="9" id="KW-1185">Reference proteome</keyword>
<reference evidence="8" key="1">
    <citation type="submission" date="2022-11" db="EMBL/GenBank/DDBJ databases">
        <title>Lacinutrix neustonica HL-RS19T sp. nov., isolated from the surface microlayer sample of brackish Lake Shihwa.</title>
        <authorList>
            <person name="Choi J.Y."/>
            <person name="Hwang C.Y."/>
        </authorList>
    </citation>
    <scope>NUCLEOTIDE SEQUENCE</scope>
    <source>
        <strain evidence="8">HL-RS19</strain>
    </source>
</reference>
<protein>
    <recommendedName>
        <fullName evidence="7">FTP domain-containing protein</fullName>
    </recommendedName>
</protein>
<name>A0A9E8MT62_9FLAO</name>
<evidence type="ECO:0000256" key="2">
    <source>
        <dbReference type="ARBA" id="ARBA00022723"/>
    </source>
</evidence>
<dbReference type="GO" id="GO:0008237">
    <property type="term" value="F:metallopeptidase activity"/>
    <property type="evidence" value="ECO:0007669"/>
    <property type="project" value="UniProtKB-KW"/>
</dbReference>
<keyword evidence="6" id="KW-0732">Signal</keyword>
<dbReference type="EMBL" id="CP113088">
    <property type="protein sequence ID" value="WAC01003.1"/>
    <property type="molecule type" value="Genomic_DNA"/>
</dbReference>
<evidence type="ECO:0000256" key="6">
    <source>
        <dbReference type="SAM" id="SignalP"/>
    </source>
</evidence>
<evidence type="ECO:0000313" key="9">
    <source>
        <dbReference type="Proteomes" id="UP001164705"/>
    </source>
</evidence>
<evidence type="ECO:0000256" key="3">
    <source>
        <dbReference type="ARBA" id="ARBA00022801"/>
    </source>
</evidence>
<organism evidence="8 9">
    <name type="scientific">Lacinutrix neustonica</name>
    <dbReference type="NCBI Taxonomy" id="2980107"/>
    <lineage>
        <taxon>Bacteria</taxon>
        <taxon>Pseudomonadati</taxon>
        <taxon>Bacteroidota</taxon>
        <taxon>Flavobacteriia</taxon>
        <taxon>Flavobacteriales</taxon>
        <taxon>Flavobacteriaceae</taxon>
        <taxon>Lacinutrix</taxon>
    </lineage>
</organism>
<feature type="signal peptide" evidence="6">
    <location>
        <begin position="1"/>
        <end position="19"/>
    </location>
</feature>
<evidence type="ECO:0000256" key="5">
    <source>
        <dbReference type="ARBA" id="ARBA00023049"/>
    </source>
</evidence>
<dbReference type="GO" id="GO:0046872">
    <property type="term" value="F:metal ion binding"/>
    <property type="evidence" value="ECO:0007669"/>
    <property type="project" value="UniProtKB-KW"/>
</dbReference>
<keyword evidence="1" id="KW-0645">Protease</keyword>
<evidence type="ECO:0000259" key="7">
    <source>
        <dbReference type="Pfam" id="PF07504"/>
    </source>
</evidence>
<sequence>MKQKLVFLVLVSITMLSYAQHDKDVIALKWLTANQTRLGIHSNHSFKMLFSTAGLSGETFRFYQMINGVQVYGAEVTIHVSNDNNVTFHQSTYDRAVATINTTPTISKQKAIHIAETTHPRRNYCFRKE</sequence>
<evidence type="ECO:0000256" key="4">
    <source>
        <dbReference type="ARBA" id="ARBA00022833"/>
    </source>
</evidence>
<feature type="domain" description="FTP" evidence="7">
    <location>
        <begin position="60"/>
        <end position="89"/>
    </location>
</feature>
<keyword evidence="5" id="KW-0482">Metalloprotease</keyword>
<dbReference type="Proteomes" id="UP001164705">
    <property type="component" value="Chromosome"/>
</dbReference>
<keyword evidence="3" id="KW-0378">Hydrolase</keyword>
<keyword evidence="2" id="KW-0479">Metal-binding</keyword>
<dbReference type="Pfam" id="PF07504">
    <property type="entry name" value="FTP"/>
    <property type="match status" value="1"/>
</dbReference>
<dbReference type="RefSeq" id="WP_267675551.1">
    <property type="nucleotide sequence ID" value="NZ_CP113088.1"/>
</dbReference>
<evidence type="ECO:0000313" key="8">
    <source>
        <dbReference type="EMBL" id="WAC01003.1"/>
    </source>
</evidence>
<feature type="chain" id="PRO_5038628553" description="FTP domain-containing protein" evidence="6">
    <location>
        <begin position="20"/>
        <end position="129"/>
    </location>
</feature>
<dbReference type="GO" id="GO:0006508">
    <property type="term" value="P:proteolysis"/>
    <property type="evidence" value="ECO:0007669"/>
    <property type="project" value="UniProtKB-KW"/>
</dbReference>
<keyword evidence="4" id="KW-0862">Zinc</keyword>
<gene>
    <name evidence="8" type="ORF">N7U66_12495</name>
</gene>
<dbReference type="InterPro" id="IPR011096">
    <property type="entry name" value="FTP_domain"/>
</dbReference>